<reference evidence="4" key="1">
    <citation type="submission" date="2020-12" db="EMBL/GenBank/DDBJ databases">
        <title>Hymenobacter sp.</title>
        <authorList>
            <person name="Kim M.K."/>
        </authorList>
    </citation>
    <scope>NUCLEOTIDE SEQUENCE [LARGE SCALE GENOMIC DNA]</scope>
    <source>
        <strain evidence="4">BT553</strain>
    </source>
</reference>
<dbReference type="SUPFAM" id="SSF141371">
    <property type="entry name" value="PilZ domain-like"/>
    <property type="match status" value="1"/>
</dbReference>
<gene>
    <name evidence="3" type="ORF">JAO74_01610</name>
</gene>
<dbReference type="EMBL" id="JAELXS010000001">
    <property type="protein sequence ID" value="MBJ6120480.1"/>
    <property type="molecule type" value="Genomic_DNA"/>
</dbReference>
<evidence type="ECO:0000256" key="1">
    <source>
        <dbReference type="SAM" id="Phobius"/>
    </source>
</evidence>
<feature type="transmembrane region" description="Helical" evidence="1">
    <location>
        <begin position="143"/>
        <end position="162"/>
    </location>
</feature>
<sequence>MRIMSLTAKLYREQDERIADRQPVNLGATVRRDDQRPIDVQIDDLSSTGFRMQSDEPIAMDSTVSIGIAGLGRHTARVVRQNGNQYGCSFLRPVSIDGIDVAEPPQTIVRADFGTVASPAMVMREDPPLDAIERRIRQFRGPIILTGLIVPWIIIGAILTALA</sequence>
<dbReference type="Proteomes" id="UP000640426">
    <property type="component" value="Unassembled WGS sequence"/>
</dbReference>
<keyword evidence="4" id="KW-1185">Reference proteome</keyword>
<feature type="domain" description="PilZ" evidence="2">
    <location>
        <begin position="19"/>
        <end position="95"/>
    </location>
</feature>
<name>A0ABS0XKX9_9SPHN</name>
<evidence type="ECO:0000313" key="4">
    <source>
        <dbReference type="Proteomes" id="UP000640426"/>
    </source>
</evidence>
<dbReference type="InterPro" id="IPR009875">
    <property type="entry name" value="PilZ_domain"/>
</dbReference>
<organism evidence="3 4">
    <name type="scientific">Sphingomonas mollis</name>
    <dbReference type="NCBI Taxonomy" id="2795726"/>
    <lineage>
        <taxon>Bacteria</taxon>
        <taxon>Pseudomonadati</taxon>
        <taxon>Pseudomonadota</taxon>
        <taxon>Alphaproteobacteria</taxon>
        <taxon>Sphingomonadales</taxon>
        <taxon>Sphingomonadaceae</taxon>
        <taxon>Sphingomonas</taxon>
    </lineage>
</organism>
<comment type="caution">
    <text evidence="3">The sequence shown here is derived from an EMBL/GenBank/DDBJ whole genome shotgun (WGS) entry which is preliminary data.</text>
</comment>
<keyword evidence="1" id="KW-1133">Transmembrane helix</keyword>
<dbReference type="RefSeq" id="WP_199034366.1">
    <property type="nucleotide sequence ID" value="NZ_JAELXS010000001.1"/>
</dbReference>
<dbReference type="Pfam" id="PF07238">
    <property type="entry name" value="PilZ"/>
    <property type="match status" value="1"/>
</dbReference>
<dbReference type="Gene3D" id="2.40.10.220">
    <property type="entry name" value="predicted glycosyltransferase like domains"/>
    <property type="match status" value="1"/>
</dbReference>
<accession>A0ABS0XKX9</accession>
<evidence type="ECO:0000259" key="2">
    <source>
        <dbReference type="Pfam" id="PF07238"/>
    </source>
</evidence>
<evidence type="ECO:0000313" key="3">
    <source>
        <dbReference type="EMBL" id="MBJ6120480.1"/>
    </source>
</evidence>
<keyword evidence="1" id="KW-0472">Membrane</keyword>
<keyword evidence="1" id="KW-0812">Transmembrane</keyword>
<proteinExistence type="predicted"/>
<protein>
    <submittedName>
        <fullName evidence="3">PilZ domain-containing protein</fullName>
    </submittedName>
</protein>